<organism evidence="5 6">
    <name type="scientific">Chryseolinea soli</name>
    <dbReference type="NCBI Taxonomy" id="2321403"/>
    <lineage>
        <taxon>Bacteria</taxon>
        <taxon>Pseudomonadati</taxon>
        <taxon>Bacteroidota</taxon>
        <taxon>Cytophagia</taxon>
        <taxon>Cytophagales</taxon>
        <taxon>Fulvivirgaceae</taxon>
        <taxon>Chryseolinea</taxon>
    </lineage>
</organism>
<dbReference type="InterPro" id="IPR036594">
    <property type="entry name" value="Meth_synthase_dom"/>
</dbReference>
<dbReference type="GO" id="GO:0003677">
    <property type="term" value="F:DNA binding"/>
    <property type="evidence" value="ECO:0007669"/>
    <property type="project" value="UniProtKB-KW"/>
</dbReference>
<dbReference type="CDD" id="cd01104">
    <property type="entry name" value="HTH_MlrA-CarA"/>
    <property type="match status" value="1"/>
</dbReference>
<evidence type="ECO:0000259" key="4">
    <source>
        <dbReference type="PROSITE" id="PS50937"/>
    </source>
</evidence>
<accession>A0A385SRB5</accession>
<dbReference type="AlphaFoldDB" id="A0A385SRB5"/>
<keyword evidence="1" id="KW-0805">Transcription regulation</keyword>
<name>A0A385SRB5_9BACT</name>
<gene>
    <name evidence="5" type="ORF">D4L85_20265</name>
</gene>
<keyword evidence="2" id="KW-0238">DNA-binding</keyword>
<dbReference type="SMART" id="SM00422">
    <property type="entry name" value="HTH_MERR"/>
    <property type="match status" value="1"/>
</dbReference>
<dbReference type="GO" id="GO:0003700">
    <property type="term" value="F:DNA-binding transcription factor activity"/>
    <property type="evidence" value="ECO:0007669"/>
    <property type="project" value="InterPro"/>
</dbReference>
<evidence type="ECO:0000313" key="6">
    <source>
        <dbReference type="Proteomes" id="UP000266183"/>
    </source>
</evidence>
<dbReference type="InterPro" id="IPR036724">
    <property type="entry name" value="Cobalamin-bd_sf"/>
</dbReference>
<evidence type="ECO:0000313" key="5">
    <source>
        <dbReference type="EMBL" id="AYB32767.1"/>
    </source>
</evidence>
<dbReference type="KEGG" id="chk:D4L85_20265"/>
<dbReference type="Gene3D" id="3.40.50.280">
    <property type="entry name" value="Cobalamin-binding domain"/>
    <property type="match status" value="1"/>
</dbReference>
<dbReference type="Pfam" id="PF13411">
    <property type="entry name" value="MerR_1"/>
    <property type="match status" value="1"/>
</dbReference>
<dbReference type="EMBL" id="CP032382">
    <property type="protein sequence ID" value="AYB32767.1"/>
    <property type="molecule type" value="Genomic_DNA"/>
</dbReference>
<protein>
    <submittedName>
        <fullName evidence="5">MerR family transcriptional regulator</fullName>
    </submittedName>
</protein>
<dbReference type="Proteomes" id="UP000266183">
    <property type="component" value="Chromosome"/>
</dbReference>
<dbReference type="GO" id="GO:0046872">
    <property type="term" value="F:metal ion binding"/>
    <property type="evidence" value="ECO:0007669"/>
    <property type="project" value="InterPro"/>
</dbReference>
<dbReference type="InterPro" id="IPR000551">
    <property type="entry name" value="MerR-type_HTH_dom"/>
</dbReference>
<proteinExistence type="predicted"/>
<reference evidence="6" key="1">
    <citation type="submission" date="2018-09" db="EMBL/GenBank/DDBJ databases">
        <title>Chryseolinea sp. KIS68-18 isolated from soil.</title>
        <authorList>
            <person name="Weon H.-Y."/>
            <person name="Kwon S.-W."/>
            <person name="Lee S.A."/>
        </authorList>
    </citation>
    <scope>NUCLEOTIDE SEQUENCE [LARGE SCALE GENOMIC DNA]</scope>
    <source>
        <strain evidence="6">KIS68-18</strain>
    </source>
</reference>
<evidence type="ECO:0000256" key="1">
    <source>
        <dbReference type="ARBA" id="ARBA00023015"/>
    </source>
</evidence>
<dbReference type="Gene3D" id="1.10.1240.10">
    <property type="entry name" value="Methionine synthase domain"/>
    <property type="match status" value="1"/>
</dbReference>
<dbReference type="Gene3D" id="1.10.1660.10">
    <property type="match status" value="1"/>
</dbReference>
<evidence type="ECO:0000256" key="2">
    <source>
        <dbReference type="ARBA" id="ARBA00023125"/>
    </source>
</evidence>
<dbReference type="InterPro" id="IPR003759">
    <property type="entry name" value="Cbl-bd_cap"/>
</dbReference>
<dbReference type="SUPFAM" id="SSF52242">
    <property type="entry name" value="Cobalamin (vitamin B12)-binding domain"/>
    <property type="match status" value="1"/>
</dbReference>
<feature type="domain" description="HTH merR-type" evidence="4">
    <location>
        <begin position="21"/>
        <end position="90"/>
    </location>
</feature>
<dbReference type="PROSITE" id="PS50937">
    <property type="entry name" value="HTH_MERR_2"/>
    <property type="match status" value="1"/>
</dbReference>
<dbReference type="SUPFAM" id="SSF46955">
    <property type="entry name" value="Putative DNA-binding domain"/>
    <property type="match status" value="1"/>
</dbReference>
<dbReference type="InterPro" id="IPR047057">
    <property type="entry name" value="MerR_fam"/>
</dbReference>
<keyword evidence="6" id="KW-1185">Reference proteome</keyword>
<dbReference type="Pfam" id="PF02607">
    <property type="entry name" value="B12-binding_2"/>
    <property type="match status" value="1"/>
</dbReference>
<dbReference type="GO" id="GO:0031419">
    <property type="term" value="F:cobalamin binding"/>
    <property type="evidence" value="ECO:0007669"/>
    <property type="project" value="InterPro"/>
</dbReference>
<sequence>MSKNNFRTGRLKESKGWTMGKYSIKELEQLSGIKAHTIRIWEKRHKIIAPNRTATNIRFYSDEDLKKIINVSLLNNNGIKISKIADMSLDDMNRKVLQLSELNNDAMVHIDQLVVAMIDMEEELFEKILNNLILRYGFEKSVTEIIYPFLEKIGILWQTHNITPAHEHFISNLIRQKIIVAIDGLPLPPKSARKILLFLPEGEMHELSLLFYHFLTRRSGYRTYYLGQNVPHEDLISVYSTHQPDILLSSITSVPNTPVEDYLQRLTKDFPLSPILVSGLQIQRFKGQKIANVQTFSTAAELRLFL</sequence>
<dbReference type="InterPro" id="IPR009061">
    <property type="entry name" value="DNA-bd_dom_put_sf"/>
</dbReference>
<keyword evidence="3" id="KW-0804">Transcription</keyword>
<evidence type="ECO:0000256" key="3">
    <source>
        <dbReference type="ARBA" id="ARBA00023163"/>
    </source>
</evidence>
<dbReference type="PANTHER" id="PTHR30204:SF67">
    <property type="entry name" value="HTH-TYPE TRANSCRIPTIONAL REGULATOR MLRA-RELATED"/>
    <property type="match status" value="1"/>
</dbReference>
<dbReference type="PANTHER" id="PTHR30204">
    <property type="entry name" value="REDOX-CYCLING DRUG-SENSING TRANSCRIPTIONAL ACTIVATOR SOXR"/>
    <property type="match status" value="1"/>
</dbReference>